<dbReference type="Pfam" id="PF01498">
    <property type="entry name" value="HTH_Tnp_Tc3_2"/>
    <property type="match status" value="1"/>
</dbReference>
<dbReference type="Proteomes" id="UP001562425">
    <property type="component" value="Unassembled WGS sequence"/>
</dbReference>
<evidence type="ECO:0000256" key="1">
    <source>
        <dbReference type="SAM" id="MobiDB-lite"/>
    </source>
</evidence>
<feature type="domain" description="Transposase Tc1-like" evidence="2">
    <location>
        <begin position="26"/>
        <end position="98"/>
    </location>
</feature>
<organism evidence="3 4">
    <name type="scientific">Culex pipiens pipiens</name>
    <name type="common">Northern house mosquito</name>
    <dbReference type="NCBI Taxonomy" id="38569"/>
    <lineage>
        <taxon>Eukaryota</taxon>
        <taxon>Metazoa</taxon>
        <taxon>Ecdysozoa</taxon>
        <taxon>Arthropoda</taxon>
        <taxon>Hexapoda</taxon>
        <taxon>Insecta</taxon>
        <taxon>Pterygota</taxon>
        <taxon>Neoptera</taxon>
        <taxon>Endopterygota</taxon>
        <taxon>Diptera</taxon>
        <taxon>Nematocera</taxon>
        <taxon>Culicoidea</taxon>
        <taxon>Culicidae</taxon>
        <taxon>Culicinae</taxon>
        <taxon>Culicini</taxon>
        <taxon>Culex</taxon>
        <taxon>Culex</taxon>
    </lineage>
</organism>
<dbReference type="EMBL" id="JBEHCU010011189">
    <property type="protein sequence ID" value="KAL1377095.1"/>
    <property type="molecule type" value="Genomic_DNA"/>
</dbReference>
<dbReference type="Gene3D" id="3.30.420.10">
    <property type="entry name" value="Ribonuclease H-like superfamily/Ribonuclease H"/>
    <property type="match status" value="1"/>
</dbReference>
<protein>
    <recommendedName>
        <fullName evidence="2">Transposase Tc1-like domain-containing protein</fullName>
    </recommendedName>
</protein>
<feature type="region of interest" description="Disordered" evidence="1">
    <location>
        <begin position="1"/>
        <end position="28"/>
    </location>
</feature>
<keyword evidence="4" id="KW-1185">Reference proteome</keyword>
<evidence type="ECO:0000313" key="4">
    <source>
        <dbReference type="Proteomes" id="UP001562425"/>
    </source>
</evidence>
<gene>
    <name evidence="3" type="ORF">pipiens_016489</name>
</gene>
<dbReference type="InterPro" id="IPR002492">
    <property type="entry name" value="Transposase_Tc1-like"/>
</dbReference>
<proteinExistence type="predicted"/>
<reference evidence="3 4" key="1">
    <citation type="submission" date="2024-05" db="EMBL/GenBank/DDBJ databases">
        <title>Culex pipiens pipiens assembly and annotation.</title>
        <authorList>
            <person name="Alout H."/>
            <person name="Durand T."/>
        </authorList>
    </citation>
    <scope>NUCLEOTIDE SEQUENCE [LARGE SCALE GENOMIC DNA]</scope>
    <source>
        <strain evidence="3">HA-2024</strain>
        <tissue evidence="3">Whole body</tissue>
    </source>
</reference>
<dbReference type="AlphaFoldDB" id="A0ABD1CL22"/>
<evidence type="ECO:0000259" key="2">
    <source>
        <dbReference type="Pfam" id="PF01498"/>
    </source>
</evidence>
<feature type="non-terminal residue" evidence="3">
    <location>
        <position position="183"/>
    </location>
</feature>
<feature type="compositionally biased region" description="Basic and acidic residues" evidence="1">
    <location>
        <begin position="1"/>
        <end position="25"/>
    </location>
</feature>
<dbReference type="PANTHER" id="PTHR23022:SF134">
    <property type="entry name" value="TRANSPOSABLE ELEMENT TC1 TRANSPOSASE"/>
    <property type="match status" value="1"/>
</dbReference>
<sequence>MEEYSRGKTTADKSTGRKPKLDSRQKRSLKRIVRKDRRITAVKATASLNDSLEEPVSTRTVRRELHKMGMHGRAAIKKPLIRPANAAKRNRWCKAHKDWRIAQWKKVVYSDESTFTLFPTTGRVYVWRTPKEAYDLDCLKPTVKHGGGSVMVWGAISWYGVVPIIAVKGTMKADHYRDVLENQ</sequence>
<accession>A0ABD1CL22</accession>
<name>A0ABD1CL22_CULPP</name>
<dbReference type="PANTHER" id="PTHR23022">
    <property type="entry name" value="TRANSPOSABLE ELEMENT-RELATED"/>
    <property type="match status" value="1"/>
</dbReference>
<evidence type="ECO:0000313" key="3">
    <source>
        <dbReference type="EMBL" id="KAL1377095.1"/>
    </source>
</evidence>
<comment type="caution">
    <text evidence="3">The sequence shown here is derived from an EMBL/GenBank/DDBJ whole genome shotgun (WGS) entry which is preliminary data.</text>
</comment>
<dbReference type="InterPro" id="IPR036397">
    <property type="entry name" value="RNaseH_sf"/>
</dbReference>
<dbReference type="InterPro" id="IPR052338">
    <property type="entry name" value="Transposase_5"/>
</dbReference>